<name>A0A3E0WT86_9BACI</name>
<protein>
    <recommendedName>
        <fullName evidence="6">Peptidase S8/S53 domain-containing protein</fullName>
    </recommendedName>
</protein>
<feature type="domain" description="D-glutamate N-acetyltransferase-like C-terminal" evidence="3">
    <location>
        <begin position="387"/>
        <end position="533"/>
    </location>
</feature>
<feature type="active site" description="Charge relay system" evidence="1">
    <location>
        <position position="189"/>
    </location>
</feature>
<dbReference type="Pfam" id="PF07755">
    <property type="entry name" value="DUF1611"/>
    <property type="match status" value="1"/>
</dbReference>
<dbReference type="GO" id="GO:0006508">
    <property type="term" value="P:proteolysis"/>
    <property type="evidence" value="ECO:0007669"/>
    <property type="project" value="UniProtKB-KW"/>
</dbReference>
<feature type="active site" description="Charge relay system" evidence="1">
    <location>
        <position position="42"/>
    </location>
</feature>
<gene>
    <name evidence="4" type="ORF">CAI16_05155</name>
</gene>
<evidence type="ECO:0000256" key="1">
    <source>
        <dbReference type="PROSITE-ProRule" id="PRU01240"/>
    </source>
</evidence>
<dbReference type="GO" id="GO:0004252">
    <property type="term" value="F:serine-type endopeptidase activity"/>
    <property type="evidence" value="ECO:0007669"/>
    <property type="project" value="UniProtKB-UniRule"/>
</dbReference>
<dbReference type="RefSeq" id="WP_116277538.1">
    <property type="nucleotide sequence ID" value="NZ_NFZX01000007.1"/>
</dbReference>
<evidence type="ECO:0008006" key="6">
    <source>
        <dbReference type="Google" id="ProtNLM"/>
    </source>
</evidence>
<reference evidence="4 5" key="1">
    <citation type="submission" date="2017-05" db="EMBL/GenBank/DDBJ databases">
        <title>Virgibacillus sp. AK90 isolated from a saltern of Kakinada, India.</title>
        <authorList>
            <person name="Gupta V."/>
            <person name="Sidhu C."/>
            <person name="Korpole S."/>
            <person name="Pinnaka A.K."/>
        </authorList>
    </citation>
    <scope>NUCLEOTIDE SEQUENCE [LARGE SCALE GENOMIC DNA]</scope>
    <source>
        <strain evidence="4 5">AK90</strain>
    </source>
</reference>
<sequence>MKIKIALIDSGISKSLSKKNKGRIVDAYRMPSIKSSKDNIGHGTSIAHILLTNSPQSTIIYSMKLFDEGGHPTENDLIDALLFIDNHLDVDIVHISNGINMVVHLKKLERICNKLYLKGIFIVSAFDNQGVVSYPAALPNVIGVYWDTYRSNVNDFIYVENSPINILGYAGNHFLPWINDEKKVVSGSSFTAPYITSFIAKYLNVETSKHTSVWDYLKEEATEIISYTDKSVETNELISQKIKNIKKAILFPISKEMHSLLANIDLLNFEIRDVFDHPLSRNVGRDVDDFIYGFSVLEKQVKSISKINWDDDFDTIILGHTNTLNKMLNHSYIDFFINEAKKHKKNLYSFDNIIQREDVDINCIDNFVFSPYPCKSDVNMNTFGSLYKMPNPVLAIVGTSPHQGKFNLQLSLRRELLNKGYKVGQLGTEPSSHLFGMEVAFPNGYDSYINLSLNEQIFHVNKILSNLREKEITLIGTQSQTVPYSFGNLGFYPIAPIPVLLASEPDAAVLCVNPEDEFEYIARTIGYLENYMQTTVIALSVYPLRYNMEWNISPNNYEQLDMDTLNEIKKNMHQYFDLPIYINGKDNNNLVESCIDFFSLQ</sequence>
<dbReference type="EMBL" id="NFZX01000007">
    <property type="protein sequence ID" value="RFA36184.1"/>
    <property type="molecule type" value="Genomic_DNA"/>
</dbReference>
<dbReference type="SUPFAM" id="SSF52540">
    <property type="entry name" value="P-loop containing nucleoside triphosphate hydrolases"/>
    <property type="match status" value="1"/>
</dbReference>
<keyword evidence="1" id="KW-0378">Hydrolase</keyword>
<evidence type="ECO:0000313" key="4">
    <source>
        <dbReference type="EMBL" id="RFA36184.1"/>
    </source>
</evidence>
<comment type="caution">
    <text evidence="4">The sequence shown here is derived from an EMBL/GenBank/DDBJ whole genome shotgun (WGS) entry which is preliminary data.</text>
</comment>
<evidence type="ECO:0000313" key="5">
    <source>
        <dbReference type="Proteomes" id="UP000256488"/>
    </source>
</evidence>
<dbReference type="AlphaFoldDB" id="A0A3E0WT86"/>
<dbReference type="Gene3D" id="3.40.50.300">
    <property type="entry name" value="P-loop containing nucleotide triphosphate hydrolases"/>
    <property type="match status" value="1"/>
</dbReference>
<feature type="domain" description="Peptidase S8/S53" evidence="2">
    <location>
        <begin position="2"/>
        <end position="206"/>
    </location>
</feature>
<evidence type="ECO:0000259" key="2">
    <source>
        <dbReference type="Pfam" id="PF00082"/>
    </source>
</evidence>
<evidence type="ECO:0000259" key="3">
    <source>
        <dbReference type="Pfam" id="PF07755"/>
    </source>
</evidence>
<keyword evidence="1" id="KW-0720">Serine protease</keyword>
<accession>A0A3E0WT86</accession>
<dbReference type="InterPro" id="IPR027417">
    <property type="entry name" value="P-loop_NTPase"/>
</dbReference>
<dbReference type="InterPro" id="IPR036852">
    <property type="entry name" value="Peptidase_S8/S53_dom_sf"/>
</dbReference>
<dbReference type="SUPFAM" id="SSF52743">
    <property type="entry name" value="Subtilisin-like"/>
    <property type="match status" value="1"/>
</dbReference>
<dbReference type="Gene3D" id="3.40.50.200">
    <property type="entry name" value="Peptidase S8/S53 domain"/>
    <property type="match status" value="1"/>
</dbReference>
<dbReference type="Proteomes" id="UP000256488">
    <property type="component" value="Unassembled WGS sequence"/>
</dbReference>
<dbReference type="InterPro" id="IPR000209">
    <property type="entry name" value="Peptidase_S8/S53_dom"/>
</dbReference>
<keyword evidence="1" id="KW-0645">Protease</keyword>
<proteinExistence type="inferred from homology"/>
<dbReference type="InterPro" id="IPR035086">
    <property type="entry name" value="DgcN-like_C"/>
</dbReference>
<feature type="active site" description="Charge relay system" evidence="1">
    <location>
        <position position="9"/>
    </location>
</feature>
<organism evidence="4 5">
    <name type="scientific">Virgibacillus dokdonensis</name>
    <dbReference type="NCBI Taxonomy" id="302167"/>
    <lineage>
        <taxon>Bacteria</taxon>
        <taxon>Bacillati</taxon>
        <taxon>Bacillota</taxon>
        <taxon>Bacilli</taxon>
        <taxon>Bacillales</taxon>
        <taxon>Bacillaceae</taxon>
        <taxon>Virgibacillus</taxon>
    </lineage>
</organism>
<dbReference type="Pfam" id="PF00082">
    <property type="entry name" value="Peptidase_S8"/>
    <property type="match status" value="1"/>
</dbReference>
<comment type="similarity">
    <text evidence="1">Belongs to the peptidase S8 family.</text>
</comment>
<dbReference type="PROSITE" id="PS51892">
    <property type="entry name" value="SUBTILASE"/>
    <property type="match status" value="1"/>
</dbReference>